<dbReference type="GO" id="GO:0004039">
    <property type="term" value="F:allophanate hydrolase activity"/>
    <property type="evidence" value="ECO:0007669"/>
    <property type="project" value="UniProtKB-EC"/>
</dbReference>
<reference evidence="3 4" key="1">
    <citation type="submission" date="2019-04" db="EMBL/GenBank/DDBJ databases">
        <authorList>
            <person name="Feng G."/>
            <person name="Zhu H."/>
        </authorList>
    </citation>
    <scope>NUCLEOTIDE SEQUENCE [LARGE SCALE GENOMIC DNA]</scope>
    <source>
        <strain evidence="3 4">6HR-1</strain>
    </source>
</reference>
<protein>
    <submittedName>
        <fullName evidence="3">Allophanate hydrolase</fullName>
        <ecNumber evidence="3">3.5.1.54</ecNumber>
    </submittedName>
</protein>
<sequence>MTTHPLTLAEYRDAYAAGRLTPAQAVREVYRRIAAHADPAIFITLRPEAEVVAEADALPATPVGPLHGIPVAVKDNIDVAGLPTTCACPDYAGIAAADATAVARLRQAGALIVGKTNLDQFATGLVGVRSPYGVPRNTLAPSLVPGGSSSGSGVAVAAGLVPLALGTDTAGSGRVPAGLNNIVGLKPTLGVISTRGVVPACRTLDCVSVFALTVEDAFAAFTALSGFDAADPFSRAIPVGSPGKLPLRIGVPDAESRRFGGDRLSEAAFDAALADLEALGATLVPVDLAPFYATAALLYDGPWVAERWQAIRSFIEARPEALHPVTRAITERATAFSAADAFAGRYRLAELRRATEPVWQTIDALCVPTFPRPQTLDALAADPIGPNAELGTYTNFVNLLDLCALAVPSHPRADGLPAGVTLIGPAGRDAALVPLGAALHRAGGTPMGATGASLPPAPEPGTARAAGDEIELAVVGAHLSGLPLNGELNALGARLLRAVATAPDYRLYALPGAGPRRPGLLRVAAGTGASIATEVWALSPAAFGRFVAAIPAPLGIGTLRLSDGTSPKGFLCEPEGVREAEDVSRHGGWRAYLAAGRG</sequence>
<dbReference type="InterPro" id="IPR000120">
    <property type="entry name" value="Amidase"/>
</dbReference>
<dbReference type="Gene3D" id="3.90.1300.10">
    <property type="entry name" value="Amidase signature (AS) domain"/>
    <property type="match status" value="1"/>
</dbReference>
<dbReference type="Pfam" id="PF21986">
    <property type="entry name" value="AH_C"/>
    <property type="match status" value="1"/>
</dbReference>
<evidence type="ECO:0000259" key="2">
    <source>
        <dbReference type="Pfam" id="PF21986"/>
    </source>
</evidence>
<proteinExistence type="predicted"/>
<dbReference type="OrthoDB" id="9811471at2"/>
<keyword evidence="3" id="KW-0378">Hydrolase</keyword>
<dbReference type="EMBL" id="SRLB01000011">
    <property type="protein sequence ID" value="TGD98303.1"/>
    <property type="molecule type" value="Genomic_DNA"/>
</dbReference>
<evidence type="ECO:0000259" key="1">
    <source>
        <dbReference type="Pfam" id="PF01425"/>
    </source>
</evidence>
<comment type="caution">
    <text evidence="3">The sequence shown here is derived from an EMBL/GenBank/DDBJ whole genome shotgun (WGS) entry which is preliminary data.</text>
</comment>
<evidence type="ECO:0000313" key="4">
    <source>
        <dbReference type="Proteomes" id="UP000297535"/>
    </source>
</evidence>
<dbReference type="Pfam" id="PF01425">
    <property type="entry name" value="Amidase"/>
    <property type="match status" value="1"/>
</dbReference>
<dbReference type="PANTHER" id="PTHR11895:SF169">
    <property type="entry name" value="GLUTAMYL-TRNA(GLN) AMIDOTRANSFERASE"/>
    <property type="match status" value="1"/>
</dbReference>
<dbReference type="NCBIfam" id="TIGR02713">
    <property type="entry name" value="allophanate_hyd"/>
    <property type="match status" value="1"/>
</dbReference>
<dbReference type="RefSeq" id="WP_135415949.1">
    <property type="nucleotide sequence ID" value="NZ_SRLB01000011.1"/>
</dbReference>
<evidence type="ECO:0000313" key="3">
    <source>
        <dbReference type="EMBL" id="TGD98303.1"/>
    </source>
</evidence>
<dbReference type="InterPro" id="IPR014085">
    <property type="entry name" value="Allophanate_hydrolase"/>
</dbReference>
<accession>A0A4Z0NQ15</accession>
<gene>
    <name evidence="3" type="primary">atzF</name>
    <name evidence="3" type="ORF">EU555_16480</name>
</gene>
<dbReference type="EC" id="3.5.1.54" evidence="3"/>
<dbReference type="NCBIfam" id="NF006043">
    <property type="entry name" value="PRK08186.1"/>
    <property type="match status" value="1"/>
</dbReference>
<feature type="domain" description="Allophanate hydrolase C-terminal" evidence="2">
    <location>
        <begin position="470"/>
        <end position="594"/>
    </location>
</feature>
<dbReference type="InterPro" id="IPR053844">
    <property type="entry name" value="AH_C"/>
</dbReference>
<organism evidence="3 4">
    <name type="scientific">Methylobacterium nonmethylotrophicum</name>
    <dbReference type="NCBI Taxonomy" id="1141884"/>
    <lineage>
        <taxon>Bacteria</taxon>
        <taxon>Pseudomonadati</taxon>
        <taxon>Pseudomonadota</taxon>
        <taxon>Alphaproteobacteria</taxon>
        <taxon>Hyphomicrobiales</taxon>
        <taxon>Methylobacteriaceae</taxon>
        <taxon>Methylobacterium</taxon>
    </lineage>
</organism>
<dbReference type="SUPFAM" id="SSF75304">
    <property type="entry name" value="Amidase signature (AS) enzymes"/>
    <property type="match status" value="1"/>
</dbReference>
<keyword evidence="4" id="KW-1185">Reference proteome</keyword>
<dbReference type="Gene3D" id="1.20.58.1700">
    <property type="match status" value="1"/>
</dbReference>
<dbReference type="PANTHER" id="PTHR11895">
    <property type="entry name" value="TRANSAMIDASE"/>
    <property type="match status" value="1"/>
</dbReference>
<feature type="domain" description="Amidase" evidence="1">
    <location>
        <begin position="25"/>
        <end position="432"/>
    </location>
</feature>
<dbReference type="Proteomes" id="UP000297535">
    <property type="component" value="Unassembled WGS sequence"/>
</dbReference>
<dbReference type="AlphaFoldDB" id="A0A4Z0NQ15"/>
<dbReference type="InterPro" id="IPR023631">
    <property type="entry name" value="Amidase_dom"/>
</dbReference>
<name>A0A4Z0NQ15_9HYPH</name>
<dbReference type="Gene3D" id="3.10.490.10">
    <property type="entry name" value="Gamma-glutamyl cyclotransferase-like"/>
    <property type="match status" value="1"/>
</dbReference>
<dbReference type="InterPro" id="IPR036928">
    <property type="entry name" value="AS_sf"/>
</dbReference>